<dbReference type="InterPro" id="IPR027417">
    <property type="entry name" value="P-loop_NTPase"/>
</dbReference>
<evidence type="ECO:0000256" key="4">
    <source>
        <dbReference type="HAMAP-Rule" id="MF_00636"/>
    </source>
</evidence>
<gene>
    <name evidence="7" type="ORF">JANAI62_02870</name>
</gene>
<evidence type="ECO:0000259" key="5">
    <source>
        <dbReference type="Pfam" id="PF03668"/>
    </source>
</evidence>
<feature type="binding site" evidence="4">
    <location>
        <begin position="63"/>
        <end position="66"/>
    </location>
    <ligand>
        <name>GTP</name>
        <dbReference type="ChEBI" id="CHEBI:37565"/>
    </ligand>
</feature>
<dbReference type="PANTHER" id="PTHR30448">
    <property type="entry name" value="RNASE ADAPTER PROTEIN RAPZ"/>
    <property type="match status" value="1"/>
</dbReference>
<evidence type="ECO:0000313" key="7">
    <source>
        <dbReference type="EMBL" id="GIT93664.1"/>
    </source>
</evidence>
<evidence type="ECO:0000313" key="8">
    <source>
        <dbReference type="Proteomes" id="UP000786693"/>
    </source>
</evidence>
<feature type="binding site" evidence="4">
    <location>
        <begin position="15"/>
        <end position="22"/>
    </location>
    <ligand>
        <name>ATP</name>
        <dbReference type="ChEBI" id="CHEBI:30616"/>
    </ligand>
</feature>
<evidence type="ECO:0000256" key="2">
    <source>
        <dbReference type="ARBA" id="ARBA00022840"/>
    </source>
</evidence>
<evidence type="ECO:0000256" key="3">
    <source>
        <dbReference type="ARBA" id="ARBA00023134"/>
    </source>
</evidence>
<dbReference type="EMBL" id="BPFH01000001">
    <property type="protein sequence ID" value="GIT93664.1"/>
    <property type="molecule type" value="Genomic_DNA"/>
</dbReference>
<feature type="domain" description="RapZ-like N-terminal" evidence="5">
    <location>
        <begin position="8"/>
        <end position="163"/>
    </location>
</feature>
<sequence length="311" mass="34359">MTDVHDPLDVLLVTGPSGAGRTTAIRVLEDAGYEVIDNLPLSMLTRLLATAQHDPRPLALGLDVRNRDFSVAALMSRLQALRADPSVNARMLYLDCAADTLIARFSETRRRHPLAPHEDTEIGVQRELELVSDLADQADVIIDTTTLTVHDLKAEVLRWFDTDAALAISVQSFSYKRGLPRGLDLVFDLRFLANPHWVPELRARTGKDPDVRDHVLADPRFDGFFRRLTDLVQFTLPAYQEEGRTHLTIGLGCTGGKHRSVAVTELLGDTLAEAGWQVSKRHRELDRLLAQHGGEVTSKVTRPVADGGNAA</sequence>
<dbReference type="InterPro" id="IPR005337">
    <property type="entry name" value="RapZ-like"/>
</dbReference>
<protein>
    <submittedName>
        <fullName evidence="7">Nucleotide-binding protein</fullName>
    </submittedName>
</protein>
<dbReference type="PANTHER" id="PTHR30448:SF0">
    <property type="entry name" value="RNASE ADAPTER PROTEIN RAPZ"/>
    <property type="match status" value="1"/>
</dbReference>
<dbReference type="Pfam" id="PF03668">
    <property type="entry name" value="RapZ-like_N"/>
    <property type="match status" value="1"/>
</dbReference>
<dbReference type="InterPro" id="IPR053931">
    <property type="entry name" value="RapZ_C"/>
</dbReference>
<dbReference type="RefSeq" id="WP_220747186.1">
    <property type="nucleotide sequence ID" value="NZ_BPFH01000001.1"/>
</dbReference>
<name>A0ABQ4NGW1_9RHOB</name>
<dbReference type="Pfam" id="PF22740">
    <property type="entry name" value="PapZ_C"/>
    <property type="match status" value="1"/>
</dbReference>
<dbReference type="NCBIfam" id="NF003828">
    <property type="entry name" value="PRK05416.1"/>
    <property type="match status" value="1"/>
</dbReference>
<dbReference type="Proteomes" id="UP000786693">
    <property type="component" value="Unassembled WGS sequence"/>
</dbReference>
<proteinExistence type="inferred from homology"/>
<keyword evidence="1 4" id="KW-0547">Nucleotide-binding</keyword>
<reference evidence="7 8" key="1">
    <citation type="submission" date="2021-05" db="EMBL/GenBank/DDBJ databases">
        <title>Bacteria Genome sequencing.</title>
        <authorList>
            <person name="Takabe Y."/>
            <person name="Nakajima Y."/>
            <person name="Suzuki S."/>
            <person name="Shiozaki T."/>
        </authorList>
    </citation>
    <scope>NUCLEOTIDE SEQUENCE [LARGE SCALE GENOMIC DNA]</scope>
    <source>
        <strain evidence="7 8">AI_62</strain>
    </source>
</reference>
<dbReference type="InterPro" id="IPR053930">
    <property type="entry name" value="RapZ-like_N"/>
</dbReference>
<feature type="domain" description="RapZ C-terminal" evidence="6">
    <location>
        <begin position="167"/>
        <end position="285"/>
    </location>
</feature>
<organism evidence="7 8">
    <name type="scientific">Jannaschia pagri</name>
    <dbReference type="NCBI Taxonomy" id="2829797"/>
    <lineage>
        <taxon>Bacteria</taxon>
        <taxon>Pseudomonadati</taxon>
        <taxon>Pseudomonadota</taxon>
        <taxon>Alphaproteobacteria</taxon>
        <taxon>Rhodobacterales</taxon>
        <taxon>Roseobacteraceae</taxon>
        <taxon>Jannaschia</taxon>
    </lineage>
</organism>
<comment type="caution">
    <text evidence="7">The sequence shown here is derived from an EMBL/GenBank/DDBJ whole genome shotgun (WGS) entry which is preliminary data.</text>
</comment>
<evidence type="ECO:0000259" key="6">
    <source>
        <dbReference type="Pfam" id="PF22740"/>
    </source>
</evidence>
<dbReference type="HAMAP" id="MF_00636">
    <property type="entry name" value="RapZ_like"/>
    <property type="match status" value="1"/>
</dbReference>
<keyword evidence="2 4" id="KW-0067">ATP-binding</keyword>
<keyword evidence="8" id="KW-1185">Reference proteome</keyword>
<keyword evidence="3 4" id="KW-0342">GTP-binding</keyword>
<evidence type="ECO:0000256" key="1">
    <source>
        <dbReference type="ARBA" id="ARBA00022741"/>
    </source>
</evidence>
<accession>A0ABQ4NGW1</accession>
<dbReference type="SUPFAM" id="SSF52540">
    <property type="entry name" value="P-loop containing nucleoside triphosphate hydrolases"/>
    <property type="match status" value="1"/>
</dbReference>
<dbReference type="PIRSF" id="PIRSF005052">
    <property type="entry name" value="P-loopkin"/>
    <property type="match status" value="1"/>
</dbReference>